<keyword evidence="6 7" id="KW-0472">Membrane</keyword>
<dbReference type="KEGG" id="theu:HPC62_13120"/>
<feature type="transmembrane region" description="Helical" evidence="7">
    <location>
        <begin position="167"/>
        <end position="188"/>
    </location>
</feature>
<dbReference type="InterPro" id="IPR020846">
    <property type="entry name" value="MFS_dom"/>
</dbReference>
<organism evidence="9 10">
    <name type="scientific">Thermoleptolyngbya sichuanensis A183</name>
    <dbReference type="NCBI Taxonomy" id="2737172"/>
    <lineage>
        <taxon>Bacteria</taxon>
        <taxon>Bacillati</taxon>
        <taxon>Cyanobacteriota</taxon>
        <taxon>Cyanophyceae</taxon>
        <taxon>Oculatellales</taxon>
        <taxon>Oculatellaceae</taxon>
        <taxon>Thermoleptolyngbya</taxon>
        <taxon>Thermoleptolyngbya sichuanensis</taxon>
    </lineage>
</organism>
<reference evidence="9 10" key="1">
    <citation type="submission" date="2020-05" db="EMBL/GenBank/DDBJ databases">
        <title>Complete genome sequence of of a novel Thermoleptolyngbya strain isolated from hot springs of Ganzi, Sichuan China.</title>
        <authorList>
            <person name="Tang J."/>
            <person name="Daroch M."/>
            <person name="Li L."/>
            <person name="Waleron K."/>
            <person name="Waleron M."/>
            <person name="Waleron M."/>
        </authorList>
    </citation>
    <scope>NUCLEOTIDE SEQUENCE [LARGE SCALE GENOMIC DNA]</scope>
    <source>
        <strain evidence="9 10">PKUAC-SCTA183</strain>
    </source>
</reference>
<gene>
    <name evidence="9" type="ORF">HPC62_13120</name>
</gene>
<evidence type="ECO:0000256" key="1">
    <source>
        <dbReference type="ARBA" id="ARBA00004651"/>
    </source>
</evidence>
<keyword evidence="5 7" id="KW-1133">Transmembrane helix</keyword>
<dbReference type="InterPro" id="IPR051788">
    <property type="entry name" value="MFS_Transporter"/>
</dbReference>
<evidence type="ECO:0000256" key="2">
    <source>
        <dbReference type="ARBA" id="ARBA00008335"/>
    </source>
</evidence>
<evidence type="ECO:0000313" key="10">
    <source>
        <dbReference type="Proteomes" id="UP000505210"/>
    </source>
</evidence>
<dbReference type="InterPro" id="IPR036259">
    <property type="entry name" value="MFS_trans_sf"/>
</dbReference>
<comment type="similarity">
    <text evidence="2">Belongs to the major facilitator superfamily.</text>
</comment>
<evidence type="ECO:0000256" key="6">
    <source>
        <dbReference type="ARBA" id="ARBA00023136"/>
    </source>
</evidence>
<dbReference type="SUPFAM" id="SSF103473">
    <property type="entry name" value="MFS general substrate transporter"/>
    <property type="match status" value="1"/>
</dbReference>
<name>A0A6M8B6K2_9CYAN</name>
<feature type="transmembrane region" description="Helical" evidence="7">
    <location>
        <begin position="101"/>
        <end position="127"/>
    </location>
</feature>
<feature type="transmembrane region" description="Helical" evidence="7">
    <location>
        <begin position="309"/>
        <end position="328"/>
    </location>
</feature>
<dbReference type="GO" id="GO:0022857">
    <property type="term" value="F:transmembrane transporter activity"/>
    <property type="evidence" value="ECO:0007669"/>
    <property type="project" value="InterPro"/>
</dbReference>
<dbReference type="AlphaFoldDB" id="A0A6M8B6K2"/>
<feature type="transmembrane region" description="Helical" evidence="7">
    <location>
        <begin position="76"/>
        <end position="95"/>
    </location>
</feature>
<keyword evidence="4 7" id="KW-0812">Transmembrane</keyword>
<feature type="transmembrane region" description="Helical" evidence="7">
    <location>
        <begin position="218"/>
        <end position="241"/>
    </location>
</feature>
<evidence type="ECO:0000256" key="5">
    <source>
        <dbReference type="ARBA" id="ARBA00022989"/>
    </source>
</evidence>
<dbReference type="RefSeq" id="WP_172356363.1">
    <property type="nucleotide sequence ID" value="NZ_CP053661.1"/>
</dbReference>
<keyword evidence="10" id="KW-1185">Reference proteome</keyword>
<evidence type="ECO:0000256" key="3">
    <source>
        <dbReference type="ARBA" id="ARBA00022448"/>
    </source>
</evidence>
<evidence type="ECO:0000256" key="4">
    <source>
        <dbReference type="ARBA" id="ARBA00022692"/>
    </source>
</evidence>
<dbReference type="InterPro" id="IPR011701">
    <property type="entry name" value="MFS"/>
</dbReference>
<evidence type="ECO:0000256" key="7">
    <source>
        <dbReference type="SAM" id="Phobius"/>
    </source>
</evidence>
<proteinExistence type="inferred from homology"/>
<feature type="transmembrane region" description="Helical" evidence="7">
    <location>
        <begin position="139"/>
        <end position="161"/>
    </location>
</feature>
<feature type="transmembrane region" description="Helical" evidence="7">
    <location>
        <begin position="253"/>
        <end position="273"/>
    </location>
</feature>
<evidence type="ECO:0000313" key="9">
    <source>
        <dbReference type="EMBL" id="QKD83009.1"/>
    </source>
</evidence>
<dbReference type="PROSITE" id="PS50850">
    <property type="entry name" value="MFS"/>
    <property type="match status" value="1"/>
</dbReference>
<dbReference type="Gene3D" id="1.20.1250.20">
    <property type="entry name" value="MFS general substrate transporter like domains"/>
    <property type="match status" value="1"/>
</dbReference>
<dbReference type="EMBL" id="CP053661">
    <property type="protein sequence ID" value="QKD83009.1"/>
    <property type="molecule type" value="Genomic_DNA"/>
</dbReference>
<dbReference type="GO" id="GO:0005886">
    <property type="term" value="C:plasma membrane"/>
    <property type="evidence" value="ECO:0007669"/>
    <property type="project" value="UniProtKB-SubCell"/>
</dbReference>
<keyword evidence="3" id="KW-0813">Transport</keyword>
<comment type="subcellular location">
    <subcellularLocation>
        <location evidence="1">Cell membrane</location>
        <topology evidence="1">Multi-pass membrane protein</topology>
    </subcellularLocation>
</comment>
<dbReference type="Pfam" id="PF07690">
    <property type="entry name" value="MFS_1"/>
    <property type="match status" value="1"/>
</dbReference>
<accession>A0A6M8B6K2</accession>
<protein>
    <submittedName>
        <fullName evidence="9">MFS transporter</fullName>
    </submittedName>
</protein>
<feature type="transmembrane region" description="Helical" evidence="7">
    <location>
        <begin position="43"/>
        <end position="64"/>
    </location>
</feature>
<dbReference type="PANTHER" id="PTHR23514">
    <property type="entry name" value="BYPASS OF STOP CODON PROTEIN 6"/>
    <property type="match status" value="1"/>
</dbReference>
<feature type="domain" description="Major facilitator superfamily (MFS) profile" evidence="8">
    <location>
        <begin position="14"/>
        <end position="380"/>
    </location>
</feature>
<evidence type="ECO:0000259" key="8">
    <source>
        <dbReference type="PROSITE" id="PS50850"/>
    </source>
</evidence>
<feature type="transmembrane region" description="Helical" evidence="7">
    <location>
        <begin position="340"/>
        <end position="360"/>
    </location>
</feature>
<sequence length="380" mass="40064">MAQLSSQPSPRWIGVALAFYAFIAIGIAEGGLGVLLPSILQEYSLTTASVTLLFVSQITGYIFAAFTSSLISSRLGLARMLLMAAGTLTLALAIYATSPVWGLMVAAGTLLGLGIGLIDAGVNTYIVQDERGASLIGTLHGFYGVGALSGPAIATTLLAMGMTWRQVYVVLTGVVGLLIVALLAVLVIRYPPMHLRGVATSEGASAAQNLGRSLRHPAVLLTGLLLLVYVGTEAAIGNWAYTVQSVGRSMSPMAAGYGVAAYWLGLTVGRFGLDYCLRRVGAVRMISLSLTLLLIGLFAWWQLPDQWLSLPMIGLALAAIFPATIWLVPRRLPAELVPGGISFATSAASFGAAIIPTLVWTNWHHNNAQQDAIKNLLNRS</sequence>
<dbReference type="Proteomes" id="UP000505210">
    <property type="component" value="Chromosome"/>
</dbReference>
<feature type="transmembrane region" description="Helical" evidence="7">
    <location>
        <begin position="12"/>
        <end position="37"/>
    </location>
</feature>
<dbReference type="PANTHER" id="PTHR23514:SF3">
    <property type="entry name" value="BYPASS OF STOP CODON PROTEIN 6"/>
    <property type="match status" value="1"/>
</dbReference>
<feature type="transmembrane region" description="Helical" evidence="7">
    <location>
        <begin position="285"/>
        <end position="303"/>
    </location>
</feature>